<dbReference type="RefSeq" id="WP_251485962.1">
    <property type="nucleotide sequence ID" value="NZ_CAJSLV010000042.1"/>
</dbReference>
<accession>A0A9W4E2C3</accession>
<feature type="compositionally biased region" description="Low complexity" evidence="1">
    <location>
        <begin position="54"/>
        <end position="66"/>
    </location>
</feature>
<evidence type="ECO:0000256" key="2">
    <source>
        <dbReference type="SAM" id="Phobius"/>
    </source>
</evidence>
<reference evidence="3" key="1">
    <citation type="submission" date="2021-05" db="EMBL/GenBank/DDBJ databases">
        <authorList>
            <person name="Arsene-Ploetze F."/>
        </authorList>
    </citation>
    <scope>NUCLEOTIDE SEQUENCE</scope>
    <source>
        <strain evidence="3">DSM 42138</strain>
    </source>
</reference>
<keyword evidence="2" id="KW-0812">Transmembrane</keyword>
<dbReference type="AlphaFoldDB" id="A0A9W4E2C3"/>
<evidence type="ECO:0008006" key="5">
    <source>
        <dbReference type="Google" id="ProtNLM"/>
    </source>
</evidence>
<gene>
    <name evidence="3" type="ORF">SCOCK_140168</name>
</gene>
<dbReference type="EMBL" id="CAJSLV010000042">
    <property type="protein sequence ID" value="CAG6391970.1"/>
    <property type="molecule type" value="Genomic_DNA"/>
</dbReference>
<evidence type="ECO:0000256" key="1">
    <source>
        <dbReference type="SAM" id="MobiDB-lite"/>
    </source>
</evidence>
<evidence type="ECO:0000313" key="3">
    <source>
        <dbReference type="EMBL" id="CAG6391970.1"/>
    </source>
</evidence>
<keyword evidence="2" id="KW-0472">Membrane</keyword>
<comment type="caution">
    <text evidence="3">The sequence shown here is derived from an EMBL/GenBank/DDBJ whole genome shotgun (WGS) entry which is preliminary data.</text>
</comment>
<dbReference type="PROSITE" id="PS51318">
    <property type="entry name" value="TAT"/>
    <property type="match status" value="1"/>
</dbReference>
<name>A0A9W4E2C3_9ACTN</name>
<keyword evidence="2" id="KW-1133">Transmembrane helix</keyword>
<keyword evidence="4" id="KW-1185">Reference proteome</keyword>
<dbReference type="InterPro" id="IPR006311">
    <property type="entry name" value="TAT_signal"/>
</dbReference>
<proteinExistence type="predicted"/>
<organism evidence="3 4">
    <name type="scientific">Actinacidiphila cocklensis</name>
    <dbReference type="NCBI Taxonomy" id="887465"/>
    <lineage>
        <taxon>Bacteria</taxon>
        <taxon>Bacillati</taxon>
        <taxon>Actinomycetota</taxon>
        <taxon>Actinomycetes</taxon>
        <taxon>Kitasatosporales</taxon>
        <taxon>Streptomycetaceae</taxon>
        <taxon>Actinacidiphila</taxon>
    </lineage>
</organism>
<protein>
    <recommendedName>
        <fullName evidence="5">Tat pathway signal sequence domain protein</fullName>
    </recommendedName>
</protein>
<feature type="region of interest" description="Disordered" evidence="1">
    <location>
        <begin position="48"/>
        <end position="89"/>
    </location>
</feature>
<sequence length="275" mass="28448">MTEQGEDHRSGKQDGARARTLRRTLWGAGIAVAATAALIAVTVPRGASAQGDNATAGATSTAAPGSSGAGTGPVTENAAPQGPQTGIGPLTEAEVDRAKSIALQEGTPRSFRTAAGKQGAEYLDADLVDDPAATAGTPRRVEVLFYDYGHDQLVKKTVNLGTGAVERTDTATGVQPPPSGDETRQAAALLIKDPLGQGLRTDFTAATKGQTLTSPDQLRLRGLSFNTGEQSAPAGLDKCGANRCVRLFTQVKNGPWIDTTDYVIDLSDHTVGRIN</sequence>
<dbReference type="Proteomes" id="UP001152519">
    <property type="component" value="Unassembled WGS sequence"/>
</dbReference>
<evidence type="ECO:0000313" key="4">
    <source>
        <dbReference type="Proteomes" id="UP001152519"/>
    </source>
</evidence>
<dbReference type="Gene3D" id="3.10.450.40">
    <property type="match status" value="1"/>
</dbReference>
<feature type="transmembrane region" description="Helical" evidence="2">
    <location>
        <begin position="25"/>
        <end position="43"/>
    </location>
</feature>